<comment type="catalytic activity">
    <reaction evidence="2">
        <text>2 a mycocerosyl-[mycocerosic acid synthase] + a phenolphthiocerol = a dimycocerosyl phenolphthiocerol + 2 holo-[mycocerosic acid synthase].</text>
        <dbReference type="EC" id="2.3.1.282"/>
    </reaction>
</comment>
<evidence type="ECO:0000259" key="12">
    <source>
        <dbReference type="Pfam" id="PF16911"/>
    </source>
</evidence>
<evidence type="ECO:0000256" key="8">
    <source>
        <dbReference type="ARBA" id="ARBA00023315"/>
    </source>
</evidence>
<proteinExistence type="inferred from homology"/>
<accession>A0A1H0BJD3</accession>
<organism evidence="13 14">
    <name type="scientific">Actinacidiphila guanduensis</name>
    <dbReference type="NCBI Taxonomy" id="310781"/>
    <lineage>
        <taxon>Bacteria</taxon>
        <taxon>Bacillati</taxon>
        <taxon>Actinomycetota</taxon>
        <taxon>Actinomycetes</taxon>
        <taxon>Kitasatosporales</taxon>
        <taxon>Streptomycetaceae</taxon>
        <taxon>Actinacidiphila</taxon>
    </lineage>
</organism>
<dbReference type="PANTHER" id="PTHR28037">
    <property type="entry name" value="ALCOHOL O-ACETYLTRANSFERASE 1-RELATED"/>
    <property type="match status" value="1"/>
</dbReference>
<dbReference type="Proteomes" id="UP000199341">
    <property type="component" value="Unassembled WGS sequence"/>
</dbReference>
<evidence type="ECO:0000256" key="4">
    <source>
        <dbReference type="ARBA" id="ARBA00006558"/>
    </source>
</evidence>
<evidence type="ECO:0000256" key="10">
    <source>
        <dbReference type="ARBA" id="ARBA00032317"/>
    </source>
</evidence>
<evidence type="ECO:0000313" key="14">
    <source>
        <dbReference type="Proteomes" id="UP000199341"/>
    </source>
</evidence>
<evidence type="ECO:0000256" key="11">
    <source>
        <dbReference type="ARBA" id="ARBA00033407"/>
    </source>
</evidence>
<protein>
    <recommendedName>
        <fullName evidence="6">Phthiocerol/phthiodiolone dimycocerosyl transferase</fullName>
        <ecNumber evidence="5">2.3.1.282</ecNumber>
    </recommendedName>
    <alternativeName>
        <fullName evidence="11">Acyltransferase PapA5</fullName>
    </alternativeName>
    <alternativeName>
        <fullName evidence="9">Phthiocerol/phthiodiolone O-acyltransferase</fullName>
    </alternativeName>
    <alternativeName>
        <fullName evidence="10">Polyketide synthase-associated protein A5</fullName>
    </alternativeName>
</protein>
<sequence>MQRLLCPVETLFAGQRSRAVVSCTVRGALDADLLATAFADLTARHPPLRCVIAAADVPESVHWSPAGPGAGFALQELDVPPRLAHHAAGTRTYADELNTPLPLSGPLVRAALLEGADSTATLVLSVDHAIADGHSAIALHHALWARYAQLLAGAAPEPYCTDWPVPVSELLPPCQEDEAVRHFEQLVACARPLEMLPHDGAPVSIGTGRIEVARLLLDRTRTAALRRAASAGGVSVQGLVAAALLATARQRLGGEGPRTLGCLSPVDLRTRLEPPLPAETMVAAVTFHTDVFDIAPGDDTFARARAVTDSFKRALADGEPFRTTRVMSRVAQVPALMLGTVIATNMGAVDGPPLPSDLDLLDLRLVPAREQYHPEAGRSPVLACVTTFDGRLAVEFPYWTGCFSPAVAAAFRDGVGTELCRLSAHGVR</sequence>
<dbReference type="Gene3D" id="3.30.559.30">
    <property type="entry name" value="Nonribosomal peptide synthetase, condensation domain"/>
    <property type="match status" value="1"/>
</dbReference>
<dbReference type="Pfam" id="PF16911">
    <property type="entry name" value="PapA_C"/>
    <property type="match status" value="1"/>
</dbReference>
<dbReference type="EMBL" id="FNIE01000004">
    <property type="protein sequence ID" value="SDN45655.1"/>
    <property type="molecule type" value="Genomic_DNA"/>
</dbReference>
<evidence type="ECO:0000256" key="1">
    <source>
        <dbReference type="ARBA" id="ARBA00000026"/>
    </source>
</evidence>
<dbReference type="InterPro" id="IPR031641">
    <property type="entry name" value="PapA_C"/>
</dbReference>
<dbReference type="OrthoDB" id="3318646at2"/>
<evidence type="ECO:0000256" key="3">
    <source>
        <dbReference type="ARBA" id="ARBA00001907"/>
    </source>
</evidence>
<comment type="catalytic activity">
    <reaction evidence="3">
        <text>2 a mycocerosyl-[mycocerosic acid synthase] + a phthiodiolone = a dimycocerosyl phthiodiolone + 2 holo-[mycocerosic acid synthase].</text>
        <dbReference type="EC" id="2.3.1.282"/>
    </reaction>
</comment>
<name>A0A1H0BJD3_9ACTN</name>
<evidence type="ECO:0000256" key="5">
    <source>
        <dbReference type="ARBA" id="ARBA00012866"/>
    </source>
</evidence>
<gene>
    <name evidence="13" type="ORF">SAMN05216259_104204</name>
</gene>
<dbReference type="Gene3D" id="3.30.559.10">
    <property type="entry name" value="Chloramphenicol acetyltransferase-like domain"/>
    <property type="match status" value="1"/>
</dbReference>
<comment type="catalytic activity">
    <reaction evidence="1">
        <text>2 a mycocerosyl-[mycocerosic acid synthase] + a phthiocerol = a dimycocerosyl phthiocerol + 2 holo-[mycocerosic acid synthase].</text>
        <dbReference type="EC" id="2.3.1.282"/>
    </reaction>
</comment>
<dbReference type="PANTHER" id="PTHR28037:SF1">
    <property type="entry name" value="ALCOHOL O-ACETYLTRANSFERASE 1-RELATED"/>
    <property type="match status" value="1"/>
</dbReference>
<dbReference type="AlphaFoldDB" id="A0A1H0BJD3"/>
<keyword evidence="14" id="KW-1185">Reference proteome</keyword>
<dbReference type="GO" id="GO:0016746">
    <property type="term" value="F:acyltransferase activity"/>
    <property type="evidence" value="ECO:0007669"/>
    <property type="project" value="UniProtKB-KW"/>
</dbReference>
<dbReference type="InterPro" id="IPR052058">
    <property type="entry name" value="Alcohol_O-acetyltransferase"/>
</dbReference>
<dbReference type="SUPFAM" id="SSF52777">
    <property type="entry name" value="CoA-dependent acyltransferases"/>
    <property type="match status" value="2"/>
</dbReference>
<keyword evidence="8" id="KW-0012">Acyltransferase</keyword>
<dbReference type="EC" id="2.3.1.282" evidence="5"/>
<evidence type="ECO:0000256" key="2">
    <source>
        <dbReference type="ARBA" id="ARBA00000625"/>
    </source>
</evidence>
<evidence type="ECO:0000256" key="9">
    <source>
        <dbReference type="ARBA" id="ARBA00030465"/>
    </source>
</evidence>
<evidence type="ECO:0000256" key="6">
    <source>
        <dbReference type="ARBA" id="ARBA00013449"/>
    </source>
</evidence>
<dbReference type="STRING" id="310781.SAMN05216259_104204"/>
<evidence type="ECO:0000313" key="13">
    <source>
        <dbReference type="EMBL" id="SDN45655.1"/>
    </source>
</evidence>
<feature type="domain" description="Phthiocerol/phthiodiolone dimycocerosyl transferase C-terminal" evidence="12">
    <location>
        <begin position="208"/>
        <end position="396"/>
    </location>
</feature>
<reference evidence="13 14" key="1">
    <citation type="submission" date="2016-10" db="EMBL/GenBank/DDBJ databases">
        <authorList>
            <person name="de Groot N.N."/>
        </authorList>
    </citation>
    <scope>NUCLEOTIDE SEQUENCE [LARGE SCALE GENOMIC DNA]</scope>
    <source>
        <strain evidence="13 14">CGMCC 4.2022</strain>
    </source>
</reference>
<keyword evidence="7" id="KW-0808">Transferase</keyword>
<dbReference type="RefSeq" id="WP_093783991.1">
    <property type="nucleotide sequence ID" value="NZ_FNIE01000004.1"/>
</dbReference>
<evidence type="ECO:0000256" key="7">
    <source>
        <dbReference type="ARBA" id="ARBA00022679"/>
    </source>
</evidence>
<comment type="similarity">
    <text evidence="4">Belongs to the acyltransferase PapA5 family.</text>
</comment>
<dbReference type="InterPro" id="IPR023213">
    <property type="entry name" value="CAT-like_dom_sf"/>
</dbReference>